<dbReference type="InterPro" id="IPR036869">
    <property type="entry name" value="J_dom_sf"/>
</dbReference>
<keyword evidence="6" id="KW-0143">Chaperone</keyword>
<dbReference type="SMART" id="SM00271">
    <property type="entry name" value="DnaJ"/>
    <property type="match status" value="1"/>
</dbReference>
<feature type="domain" description="J" evidence="9">
    <location>
        <begin position="88"/>
        <end position="151"/>
    </location>
</feature>
<evidence type="ECO:0000256" key="6">
    <source>
        <dbReference type="ARBA" id="ARBA00023186"/>
    </source>
</evidence>
<sequence>MVVPIIIGVGATMVALTVKSALGAYRQYIHLTPQMIATLNNITLSDPNDPTEFERHRHLIKDPSFRHHKLLKLRYPNRGFADPMTEQEALLVLGIEGDDIVNFNKNLLRKRYRQLMVLNHPDKKGSQYLSQRINQAKDVLEKSYMFRNDKS</sequence>
<organism evidence="10 11">
    <name type="scientific">Suhomyces tanzawaensis NRRL Y-17324</name>
    <dbReference type="NCBI Taxonomy" id="984487"/>
    <lineage>
        <taxon>Eukaryota</taxon>
        <taxon>Fungi</taxon>
        <taxon>Dikarya</taxon>
        <taxon>Ascomycota</taxon>
        <taxon>Saccharomycotina</taxon>
        <taxon>Pichiomycetes</taxon>
        <taxon>Debaryomycetaceae</taxon>
        <taxon>Suhomyces</taxon>
    </lineage>
</organism>
<evidence type="ECO:0000256" key="3">
    <source>
        <dbReference type="ARBA" id="ARBA00023010"/>
    </source>
</evidence>
<dbReference type="GeneID" id="30983948"/>
<dbReference type="AlphaFoldDB" id="A0A1E4SJU7"/>
<comment type="subcellular location">
    <subcellularLocation>
        <location evidence="1">Mitochondrion inner membrane</location>
    </subcellularLocation>
</comment>
<dbReference type="RefSeq" id="XP_020064890.1">
    <property type="nucleotide sequence ID" value="XM_020209812.1"/>
</dbReference>
<dbReference type="EMBL" id="KV453911">
    <property type="protein sequence ID" value="ODV79768.1"/>
    <property type="molecule type" value="Genomic_DNA"/>
</dbReference>
<dbReference type="CDD" id="cd06257">
    <property type="entry name" value="DnaJ"/>
    <property type="match status" value="1"/>
</dbReference>
<evidence type="ECO:0000256" key="7">
    <source>
        <dbReference type="ARBA" id="ARBA00037395"/>
    </source>
</evidence>
<evidence type="ECO:0000259" key="9">
    <source>
        <dbReference type="PROSITE" id="PS50076"/>
    </source>
</evidence>
<keyword evidence="11" id="KW-1185">Reference proteome</keyword>
<protein>
    <submittedName>
        <fullName evidence="10">Mitochondrial chaperonin of the DnaJ family</fullName>
    </submittedName>
</protein>
<dbReference type="PROSITE" id="PS50076">
    <property type="entry name" value="DNAJ_2"/>
    <property type="match status" value="1"/>
</dbReference>
<dbReference type="GO" id="GO:0030150">
    <property type="term" value="P:protein import into mitochondrial matrix"/>
    <property type="evidence" value="ECO:0007669"/>
    <property type="project" value="EnsemblFungi"/>
</dbReference>
<evidence type="ECO:0000256" key="1">
    <source>
        <dbReference type="ARBA" id="ARBA00004273"/>
    </source>
</evidence>
<evidence type="ECO:0000256" key="4">
    <source>
        <dbReference type="ARBA" id="ARBA00023128"/>
    </source>
</evidence>
<keyword evidence="5" id="KW-0472">Membrane</keyword>
<evidence type="ECO:0000313" key="10">
    <source>
        <dbReference type="EMBL" id="ODV79768.1"/>
    </source>
</evidence>
<keyword evidence="4" id="KW-0496">Mitochondrion</keyword>
<proteinExistence type="predicted"/>
<dbReference type="OrthoDB" id="240298at2759"/>
<dbReference type="FunFam" id="1.10.287.110:FF:000001">
    <property type="entry name" value="Import inner membrane translocase subunit tim14"/>
    <property type="match status" value="1"/>
</dbReference>
<evidence type="ECO:0000256" key="2">
    <source>
        <dbReference type="ARBA" id="ARBA00022792"/>
    </source>
</evidence>
<evidence type="ECO:0000313" key="11">
    <source>
        <dbReference type="Proteomes" id="UP000094285"/>
    </source>
</evidence>
<keyword evidence="2" id="KW-0999">Mitochondrion inner membrane</keyword>
<dbReference type="InterPro" id="IPR001623">
    <property type="entry name" value="DnaJ_domain"/>
</dbReference>
<dbReference type="Proteomes" id="UP000094285">
    <property type="component" value="Unassembled WGS sequence"/>
</dbReference>
<dbReference type="PANTHER" id="PTHR12763">
    <property type="match status" value="1"/>
</dbReference>
<dbReference type="GO" id="GO:0001405">
    <property type="term" value="C:PAM complex, Tim23 associated import motor"/>
    <property type="evidence" value="ECO:0007669"/>
    <property type="project" value="EnsemblFungi"/>
</dbReference>
<reference evidence="11" key="1">
    <citation type="submission" date="2016-05" db="EMBL/GenBank/DDBJ databases">
        <title>Comparative genomics of biotechnologically important yeasts.</title>
        <authorList>
            <consortium name="DOE Joint Genome Institute"/>
            <person name="Riley R."/>
            <person name="Haridas S."/>
            <person name="Wolfe K.H."/>
            <person name="Lopes M.R."/>
            <person name="Hittinger C.T."/>
            <person name="Goker M."/>
            <person name="Salamov A."/>
            <person name="Wisecaver J."/>
            <person name="Long T.M."/>
            <person name="Aerts A.L."/>
            <person name="Barry K."/>
            <person name="Choi C."/>
            <person name="Clum A."/>
            <person name="Coughlan A.Y."/>
            <person name="Deshpande S."/>
            <person name="Douglass A.P."/>
            <person name="Hanson S.J."/>
            <person name="Klenk H.-P."/>
            <person name="Labutti K."/>
            <person name="Lapidus A."/>
            <person name="Lindquist E."/>
            <person name="Lipzen A."/>
            <person name="Meier-Kolthoff J.P."/>
            <person name="Ohm R.A."/>
            <person name="Otillar R.P."/>
            <person name="Pangilinan J."/>
            <person name="Peng Y."/>
            <person name="Rokas A."/>
            <person name="Rosa C.A."/>
            <person name="Scheuner C."/>
            <person name="Sibirny A.A."/>
            <person name="Slot J.C."/>
            <person name="Stielow J.B."/>
            <person name="Sun H."/>
            <person name="Kurtzman C.P."/>
            <person name="Blackwell M."/>
            <person name="Grigoriev I.V."/>
            <person name="Jeffries T.W."/>
        </authorList>
    </citation>
    <scope>NUCLEOTIDE SEQUENCE [LARGE SCALE GENOMIC DNA]</scope>
    <source>
        <strain evidence="11">NRRL Y-17324</strain>
    </source>
</reference>
<keyword evidence="3" id="KW-0813">Transport</keyword>
<dbReference type="STRING" id="984487.A0A1E4SJU7"/>
<dbReference type="SUPFAM" id="SSF46565">
    <property type="entry name" value="Chaperone J-domain"/>
    <property type="match status" value="1"/>
</dbReference>
<keyword evidence="3" id="KW-0653">Protein transport</keyword>
<keyword evidence="3" id="KW-0811">Translocation</keyword>
<evidence type="ECO:0000256" key="5">
    <source>
        <dbReference type="ARBA" id="ARBA00023136"/>
    </source>
</evidence>
<dbReference type="Gene3D" id="1.10.287.110">
    <property type="entry name" value="DnaJ domain"/>
    <property type="match status" value="1"/>
</dbReference>
<dbReference type="PANTHER" id="PTHR12763:SF29">
    <property type="entry name" value="MITOCHONDRIAL DNAJ HOMOLOG 2"/>
    <property type="match status" value="1"/>
</dbReference>
<name>A0A1E4SJU7_9ASCO</name>
<evidence type="ECO:0000256" key="8">
    <source>
        <dbReference type="ARBA" id="ARBA00062349"/>
    </source>
</evidence>
<comment type="function">
    <text evidence="7">Essential component of the PAM complex, a complex required for the translocation of transit peptide-containing proteins from the inner membrane into the mitochondrial matrix in an ATP-dependent manner. In the complex, it is required to stimulate activity of mtHSP70 (SSC1).</text>
</comment>
<comment type="subunit">
    <text evidence="8">Heterodimer with PAM16. Component of the PAM complex, at least composed of mtHsp70, MGE1, TIM44, PAM16, PAM17 and PAM18.</text>
</comment>
<dbReference type="GO" id="GO:0001671">
    <property type="term" value="F:ATPase activator activity"/>
    <property type="evidence" value="ECO:0007669"/>
    <property type="project" value="EnsemblFungi"/>
</dbReference>
<gene>
    <name evidence="10" type="ORF">CANTADRAFT_50324</name>
</gene>
<accession>A0A1E4SJU7</accession>